<proteinExistence type="inferred from homology"/>
<keyword evidence="7" id="KW-0594">Phospholipid biosynthesis</keyword>
<dbReference type="Pfam" id="PF19279">
    <property type="entry name" value="YegS_C"/>
    <property type="match status" value="1"/>
</dbReference>
<dbReference type="AlphaFoldDB" id="A0A1M6FPR9"/>
<dbReference type="GO" id="GO:0008654">
    <property type="term" value="P:phospholipid biosynthetic process"/>
    <property type="evidence" value="ECO:0007669"/>
    <property type="project" value="UniProtKB-KW"/>
</dbReference>
<dbReference type="SMART" id="SM00046">
    <property type="entry name" value="DAGKc"/>
    <property type="match status" value="1"/>
</dbReference>
<dbReference type="OrthoDB" id="9786026at2"/>
<keyword evidence="3" id="KW-0808">Transferase</keyword>
<dbReference type="GO" id="GO:0016301">
    <property type="term" value="F:kinase activity"/>
    <property type="evidence" value="ECO:0007669"/>
    <property type="project" value="UniProtKB-KW"/>
</dbReference>
<organism evidence="10 11">
    <name type="scientific">Parasporobacterium paucivorans DSM 15970</name>
    <dbReference type="NCBI Taxonomy" id="1122934"/>
    <lineage>
        <taxon>Bacteria</taxon>
        <taxon>Bacillati</taxon>
        <taxon>Bacillota</taxon>
        <taxon>Clostridia</taxon>
        <taxon>Lachnospirales</taxon>
        <taxon>Lachnospiraceae</taxon>
        <taxon>Parasporobacterium</taxon>
    </lineage>
</organism>
<dbReference type="InterPro" id="IPR045540">
    <property type="entry name" value="YegS/DAGK_C"/>
</dbReference>
<dbReference type="PANTHER" id="PTHR12358:SF54">
    <property type="entry name" value="SPHINGOSINE KINASE RELATED PROTEIN"/>
    <property type="match status" value="1"/>
</dbReference>
<dbReference type="GO" id="GO:0005524">
    <property type="term" value="F:ATP binding"/>
    <property type="evidence" value="ECO:0007669"/>
    <property type="project" value="UniProtKB-KW"/>
</dbReference>
<sequence length="306" mass="33356">MYHFIVNSFAKNGLGTSVWSRLRTILDQKNIRYTAHFIGKTSDALDIALEITTVHTDKTKVIVVVGDDGTLNEVINGISLSEEIVLGYIPIGSGSGFARALGISNDPQKALSAILKPGTYKLIDLGTITTGNKERRFLASSGAGYDAAVNSSLHTSRLAKYLSFFGLSKLAFIITGIKLVLTYKSSDSVIILDGGKKLDVRDMLFASIHNTRFEGGLMFAPKADCTDDLLDVCVFADISRLKFFFALLLAVIGKHNLIKGVRIFRCKHVQIDSMEPIPSHSDGEPIAKATSFSAFCSNEKIRMVIK</sequence>
<keyword evidence="7" id="KW-0443">Lipid metabolism</keyword>
<keyword evidence="7" id="KW-0444">Lipid biosynthesis</keyword>
<dbReference type="Pfam" id="PF00781">
    <property type="entry name" value="DAGK_cat"/>
    <property type="match status" value="1"/>
</dbReference>
<dbReference type="Proteomes" id="UP000184342">
    <property type="component" value="Unassembled WGS sequence"/>
</dbReference>
<accession>A0A1M6FPR9</accession>
<evidence type="ECO:0000256" key="6">
    <source>
        <dbReference type="ARBA" id="ARBA00022840"/>
    </source>
</evidence>
<evidence type="ECO:0000256" key="5">
    <source>
        <dbReference type="ARBA" id="ARBA00022777"/>
    </source>
</evidence>
<dbReference type="PROSITE" id="PS50146">
    <property type="entry name" value="DAGK"/>
    <property type="match status" value="1"/>
</dbReference>
<evidence type="ECO:0000313" key="10">
    <source>
        <dbReference type="EMBL" id="SHI99721.1"/>
    </source>
</evidence>
<dbReference type="InterPro" id="IPR016064">
    <property type="entry name" value="NAD/diacylglycerol_kinase_sf"/>
</dbReference>
<comment type="cofactor">
    <cofactor evidence="1">
        <name>Mg(2+)</name>
        <dbReference type="ChEBI" id="CHEBI:18420"/>
    </cofactor>
</comment>
<evidence type="ECO:0000256" key="4">
    <source>
        <dbReference type="ARBA" id="ARBA00022741"/>
    </source>
</evidence>
<keyword evidence="4" id="KW-0547">Nucleotide-binding</keyword>
<dbReference type="STRING" id="1122934.SAMN02745691_01165"/>
<dbReference type="InterPro" id="IPR050187">
    <property type="entry name" value="Lipid_Phosphate_FormReg"/>
</dbReference>
<dbReference type="InterPro" id="IPR005218">
    <property type="entry name" value="Diacylglycerol/lipid_kinase"/>
</dbReference>
<name>A0A1M6FPR9_9FIRM</name>
<comment type="similarity">
    <text evidence="2">Belongs to the diacylglycerol/lipid kinase family.</text>
</comment>
<evidence type="ECO:0000313" key="11">
    <source>
        <dbReference type="Proteomes" id="UP000184342"/>
    </source>
</evidence>
<evidence type="ECO:0000256" key="3">
    <source>
        <dbReference type="ARBA" id="ARBA00022679"/>
    </source>
</evidence>
<evidence type="ECO:0000256" key="2">
    <source>
        <dbReference type="ARBA" id="ARBA00005983"/>
    </source>
</evidence>
<gene>
    <name evidence="10" type="ORF">SAMN02745691_01165</name>
</gene>
<keyword evidence="11" id="KW-1185">Reference proteome</keyword>
<reference evidence="10 11" key="1">
    <citation type="submission" date="2016-11" db="EMBL/GenBank/DDBJ databases">
        <authorList>
            <person name="Jaros S."/>
            <person name="Januszkiewicz K."/>
            <person name="Wedrychowicz H."/>
        </authorList>
    </citation>
    <scope>NUCLEOTIDE SEQUENCE [LARGE SCALE GENOMIC DNA]</scope>
    <source>
        <strain evidence="10 11">DSM 15970</strain>
    </source>
</reference>
<dbReference type="Gene3D" id="2.60.200.40">
    <property type="match status" value="1"/>
</dbReference>
<dbReference type="InterPro" id="IPR017438">
    <property type="entry name" value="ATP-NAD_kinase_N"/>
</dbReference>
<protein>
    <submittedName>
        <fullName evidence="10">Lipid kinase, YegS/Rv2252/BmrU family</fullName>
    </submittedName>
</protein>
<feature type="domain" description="DAGKc" evidence="9">
    <location>
        <begin position="1"/>
        <end position="132"/>
    </location>
</feature>
<evidence type="ECO:0000256" key="1">
    <source>
        <dbReference type="ARBA" id="ARBA00001946"/>
    </source>
</evidence>
<dbReference type="Gene3D" id="3.40.50.10330">
    <property type="entry name" value="Probable inorganic polyphosphate/atp-NAD kinase, domain 1"/>
    <property type="match status" value="1"/>
</dbReference>
<dbReference type="NCBIfam" id="TIGR00147">
    <property type="entry name" value="YegS/Rv2252/BmrU family lipid kinase"/>
    <property type="match status" value="1"/>
</dbReference>
<dbReference type="SUPFAM" id="SSF111331">
    <property type="entry name" value="NAD kinase/diacylglycerol kinase-like"/>
    <property type="match status" value="1"/>
</dbReference>
<evidence type="ECO:0000256" key="7">
    <source>
        <dbReference type="ARBA" id="ARBA00023209"/>
    </source>
</evidence>
<dbReference type="EMBL" id="FQYT01000010">
    <property type="protein sequence ID" value="SHI99721.1"/>
    <property type="molecule type" value="Genomic_DNA"/>
</dbReference>
<dbReference type="RefSeq" id="WP_073993423.1">
    <property type="nucleotide sequence ID" value="NZ_FQYT01000010.1"/>
</dbReference>
<keyword evidence="8" id="KW-1208">Phospholipid metabolism</keyword>
<evidence type="ECO:0000256" key="8">
    <source>
        <dbReference type="ARBA" id="ARBA00023264"/>
    </source>
</evidence>
<keyword evidence="5 10" id="KW-0418">Kinase</keyword>
<dbReference type="PANTHER" id="PTHR12358">
    <property type="entry name" value="SPHINGOSINE KINASE"/>
    <property type="match status" value="1"/>
</dbReference>
<keyword evidence="6" id="KW-0067">ATP-binding</keyword>
<evidence type="ECO:0000259" key="9">
    <source>
        <dbReference type="PROSITE" id="PS50146"/>
    </source>
</evidence>
<dbReference type="InterPro" id="IPR001206">
    <property type="entry name" value="Diacylglycerol_kinase_cat_dom"/>
</dbReference>